<proteinExistence type="predicted"/>
<reference evidence="2" key="1">
    <citation type="journal article" date="2019" name="Int. J. Syst. Evol. Microbiol.">
        <title>The Global Catalogue of Microorganisms (GCM) 10K type strain sequencing project: providing services to taxonomists for standard genome sequencing and annotation.</title>
        <authorList>
            <consortium name="The Broad Institute Genomics Platform"/>
            <consortium name="The Broad Institute Genome Sequencing Center for Infectious Disease"/>
            <person name="Wu L."/>
            <person name="Ma J."/>
        </authorList>
    </citation>
    <scope>NUCLEOTIDE SEQUENCE [LARGE SCALE GENOMIC DNA]</scope>
    <source>
        <strain evidence="2">JCM 15503</strain>
    </source>
</reference>
<evidence type="ECO:0000313" key="1">
    <source>
        <dbReference type="EMBL" id="GAA0739576.1"/>
    </source>
</evidence>
<comment type="caution">
    <text evidence="1">The sequence shown here is derived from an EMBL/GenBank/DDBJ whole genome shotgun (WGS) entry which is preliminary data.</text>
</comment>
<gene>
    <name evidence="1" type="ORF">GCM10009107_00420</name>
</gene>
<organism evidence="1 2">
    <name type="scientific">Ideonella azotifigens</name>
    <dbReference type="NCBI Taxonomy" id="513160"/>
    <lineage>
        <taxon>Bacteria</taxon>
        <taxon>Pseudomonadati</taxon>
        <taxon>Pseudomonadota</taxon>
        <taxon>Betaproteobacteria</taxon>
        <taxon>Burkholderiales</taxon>
        <taxon>Sphaerotilaceae</taxon>
        <taxon>Ideonella</taxon>
    </lineage>
</organism>
<evidence type="ECO:0008006" key="3">
    <source>
        <dbReference type="Google" id="ProtNLM"/>
    </source>
</evidence>
<accession>A0ABP3UQU6</accession>
<name>A0ABP3UQU6_9BURK</name>
<protein>
    <recommendedName>
        <fullName evidence="3">Secreted protein</fullName>
    </recommendedName>
</protein>
<dbReference type="RefSeq" id="WP_141283981.1">
    <property type="nucleotide sequence ID" value="NZ_BAAAEW010000001.1"/>
</dbReference>
<dbReference type="EMBL" id="BAAAEW010000001">
    <property type="protein sequence ID" value="GAA0739576.1"/>
    <property type="molecule type" value="Genomic_DNA"/>
</dbReference>
<dbReference type="Proteomes" id="UP001500279">
    <property type="component" value="Unassembled WGS sequence"/>
</dbReference>
<keyword evidence="2" id="KW-1185">Reference proteome</keyword>
<sequence length="187" mass="19779">MTTAMAASLSSPSSFPLRQRWTASVLATVAAITGAFAAGPAHAVDGCLVLLCFAAPSWHSIPQCVTPIKQVLHDLARGKPFPTCSMAGGGNSANNAWASAPSYCPPQYTRVFESDIGPVYTCDYTGAVSVSINGEPFTRTWWSMSGDTVTEFSPAAKTQLGTWDTRFDDDYAAWLSSLPPPPVEPGN</sequence>
<evidence type="ECO:0000313" key="2">
    <source>
        <dbReference type="Proteomes" id="UP001500279"/>
    </source>
</evidence>